<dbReference type="InterPro" id="IPR036291">
    <property type="entry name" value="NAD(P)-bd_dom_sf"/>
</dbReference>
<evidence type="ECO:0000259" key="6">
    <source>
        <dbReference type="Pfam" id="PF02826"/>
    </source>
</evidence>
<dbReference type="InterPro" id="IPR006139">
    <property type="entry name" value="D-isomer_2_OHA_DH_cat_dom"/>
</dbReference>
<accession>A0A9X3JDD5</accession>
<dbReference type="RefSeq" id="WP_268751981.1">
    <property type="nucleotide sequence ID" value="NZ_JAPRFQ010000001.1"/>
</dbReference>
<dbReference type="EMBL" id="JAPRFR010000001">
    <property type="protein sequence ID" value="MCZ0725668.1"/>
    <property type="molecule type" value="Genomic_DNA"/>
</dbReference>
<evidence type="ECO:0000259" key="5">
    <source>
        <dbReference type="Pfam" id="PF00389"/>
    </source>
</evidence>
<organism evidence="7 8">
    <name type="scientific">Aerococcus kribbianus</name>
    <dbReference type="NCBI Taxonomy" id="2999064"/>
    <lineage>
        <taxon>Bacteria</taxon>
        <taxon>Bacillati</taxon>
        <taxon>Bacillota</taxon>
        <taxon>Bacilli</taxon>
        <taxon>Lactobacillales</taxon>
        <taxon>Aerococcaceae</taxon>
        <taxon>Aerococcus</taxon>
    </lineage>
</organism>
<dbReference type="SUPFAM" id="SSF51735">
    <property type="entry name" value="NAD(P)-binding Rossmann-fold domains"/>
    <property type="match status" value="1"/>
</dbReference>
<dbReference type="SUPFAM" id="SSF52283">
    <property type="entry name" value="Formate/glycerate dehydrogenase catalytic domain-like"/>
    <property type="match status" value="1"/>
</dbReference>
<sequence length="320" mass="35769">MKKIIILPPFISPLAPDLIAKVEKASGDYDVVDYTQTDYTVDDLRSAEIIFGWSSKVEEALGQENQIKWIQVWMAGIDQLPLDKIAENGTYLTTASGANATIIAQQIMAMMLIQARRFDQKIANQSQHVWEFPEGMTEITNKKVLLLGTGNIGRVLTKYLTGFDMTVIGVNTTGHDVDFLSETHAIADYLDIVDEVDYLVNALPLTEATRNLIDADCFLAMSEDAFYINFGRGKTTDQDALVQALQDGEIAGAMLDVFADEPLDPKNPLWDMDNVIISPHSAGQSDYYNPRVIDIFLENFQEYTKNGQVNRNCVDYNKGY</sequence>
<name>A0A9X3JDD5_9LACT</name>
<evidence type="ECO:0000256" key="2">
    <source>
        <dbReference type="ARBA" id="ARBA00023002"/>
    </source>
</evidence>
<dbReference type="AlphaFoldDB" id="A0A9X3JDD5"/>
<keyword evidence="2 4" id="KW-0560">Oxidoreductase</keyword>
<evidence type="ECO:0000256" key="4">
    <source>
        <dbReference type="RuleBase" id="RU003719"/>
    </source>
</evidence>
<proteinExistence type="inferred from homology"/>
<keyword evidence="8" id="KW-1185">Reference proteome</keyword>
<comment type="caution">
    <text evidence="7">The sequence shown here is derived from an EMBL/GenBank/DDBJ whole genome shotgun (WGS) entry which is preliminary data.</text>
</comment>
<feature type="domain" description="D-isomer specific 2-hydroxyacid dehydrogenase NAD-binding" evidence="6">
    <location>
        <begin position="108"/>
        <end position="282"/>
    </location>
</feature>
<evidence type="ECO:0000256" key="3">
    <source>
        <dbReference type="ARBA" id="ARBA00023027"/>
    </source>
</evidence>
<dbReference type="GO" id="GO:0016616">
    <property type="term" value="F:oxidoreductase activity, acting on the CH-OH group of donors, NAD or NADP as acceptor"/>
    <property type="evidence" value="ECO:0007669"/>
    <property type="project" value="InterPro"/>
</dbReference>
<dbReference type="InterPro" id="IPR006140">
    <property type="entry name" value="D-isomer_DH_NAD-bd"/>
</dbReference>
<protein>
    <submittedName>
        <fullName evidence="7">D-2-hydroxyacid dehydrogenase</fullName>
    </submittedName>
</protein>
<evidence type="ECO:0000313" key="8">
    <source>
        <dbReference type="Proteomes" id="UP001146670"/>
    </source>
</evidence>
<dbReference type="PANTHER" id="PTHR43333:SF1">
    <property type="entry name" value="D-ISOMER SPECIFIC 2-HYDROXYACID DEHYDROGENASE NAD-BINDING DOMAIN-CONTAINING PROTEIN"/>
    <property type="match status" value="1"/>
</dbReference>
<evidence type="ECO:0000256" key="1">
    <source>
        <dbReference type="ARBA" id="ARBA00005854"/>
    </source>
</evidence>
<dbReference type="CDD" id="cd05300">
    <property type="entry name" value="2-Hacid_dh_1"/>
    <property type="match status" value="1"/>
</dbReference>
<gene>
    <name evidence="7" type="ORF">OW157_03670</name>
</gene>
<keyword evidence="3" id="KW-0520">NAD</keyword>
<dbReference type="Pfam" id="PF00389">
    <property type="entry name" value="2-Hacid_dh"/>
    <property type="match status" value="1"/>
</dbReference>
<comment type="similarity">
    <text evidence="1 4">Belongs to the D-isomer specific 2-hydroxyacid dehydrogenase family.</text>
</comment>
<dbReference type="PANTHER" id="PTHR43333">
    <property type="entry name" value="2-HACID_DH_C DOMAIN-CONTAINING PROTEIN"/>
    <property type="match status" value="1"/>
</dbReference>
<dbReference type="Pfam" id="PF02826">
    <property type="entry name" value="2-Hacid_dh_C"/>
    <property type="match status" value="1"/>
</dbReference>
<reference evidence="7" key="1">
    <citation type="submission" date="2022-12" db="EMBL/GenBank/DDBJ databases">
        <title>Description and comparative metabolic analysis of Aerococcus sp. nov., isolated from the feces of a pig.</title>
        <authorList>
            <person name="Chang Y.-H."/>
        </authorList>
    </citation>
    <scope>NUCLEOTIDE SEQUENCE</scope>
    <source>
        <strain evidence="7">YH-aer222</strain>
    </source>
</reference>
<evidence type="ECO:0000313" key="7">
    <source>
        <dbReference type="EMBL" id="MCZ0725668.1"/>
    </source>
</evidence>
<dbReference type="Gene3D" id="3.40.50.720">
    <property type="entry name" value="NAD(P)-binding Rossmann-like Domain"/>
    <property type="match status" value="2"/>
</dbReference>
<dbReference type="GO" id="GO:0051287">
    <property type="term" value="F:NAD binding"/>
    <property type="evidence" value="ECO:0007669"/>
    <property type="project" value="InterPro"/>
</dbReference>
<feature type="domain" description="D-isomer specific 2-hydroxyacid dehydrogenase catalytic" evidence="5">
    <location>
        <begin position="12"/>
        <end position="313"/>
    </location>
</feature>
<dbReference type="Proteomes" id="UP001146670">
    <property type="component" value="Unassembled WGS sequence"/>
</dbReference>